<evidence type="ECO:0000256" key="3">
    <source>
        <dbReference type="ARBA" id="ARBA00022837"/>
    </source>
</evidence>
<feature type="compositionally biased region" description="Polar residues" evidence="7">
    <location>
        <begin position="76"/>
        <end position="85"/>
    </location>
</feature>
<dbReference type="InterPro" id="IPR037104">
    <property type="entry name" value="Annexin_sf"/>
</dbReference>
<dbReference type="PANTHER" id="PTHR10502">
    <property type="entry name" value="ANNEXIN"/>
    <property type="match status" value="1"/>
</dbReference>
<dbReference type="PANTHER" id="PTHR10502:SF102">
    <property type="entry name" value="ANNEXIN B11"/>
    <property type="match status" value="1"/>
</dbReference>
<dbReference type="GO" id="GO:0005886">
    <property type="term" value="C:plasma membrane"/>
    <property type="evidence" value="ECO:0007669"/>
    <property type="project" value="TreeGrafter"/>
</dbReference>
<feature type="compositionally biased region" description="Gly residues" evidence="7">
    <location>
        <begin position="1"/>
        <end position="10"/>
    </location>
</feature>
<evidence type="ECO:0000256" key="4">
    <source>
        <dbReference type="ARBA" id="ARBA00023216"/>
    </source>
</evidence>
<dbReference type="GO" id="GO:0005509">
    <property type="term" value="F:calcium ion binding"/>
    <property type="evidence" value="ECO:0007669"/>
    <property type="project" value="InterPro"/>
</dbReference>
<comment type="similarity">
    <text evidence="1 6">Belongs to the annexin family.</text>
</comment>
<dbReference type="SMART" id="SM00335">
    <property type="entry name" value="ANX"/>
    <property type="match status" value="4"/>
</dbReference>
<dbReference type="Proteomes" id="UP000639338">
    <property type="component" value="Unassembled WGS sequence"/>
</dbReference>
<organism evidence="8 9">
    <name type="scientific">Aphidius gifuensis</name>
    <name type="common">Parasitoid wasp</name>
    <dbReference type="NCBI Taxonomy" id="684658"/>
    <lineage>
        <taxon>Eukaryota</taxon>
        <taxon>Metazoa</taxon>
        <taxon>Ecdysozoa</taxon>
        <taxon>Arthropoda</taxon>
        <taxon>Hexapoda</taxon>
        <taxon>Insecta</taxon>
        <taxon>Pterygota</taxon>
        <taxon>Neoptera</taxon>
        <taxon>Endopterygota</taxon>
        <taxon>Hymenoptera</taxon>
        <taxon>Apocrita</taxon>
        <taxon>Ichneumonoidea</taxon>
        <taxon>Braconidae</taxon>
        <taxon>Aphidiinae</taxon>
        <taxon>Aphidius</taxon>
    </lineage>
</organism>
<comment type="caution">
    <text evidence="8">The sequence shown here is derived from an EMBL/GenBank/DDBJ whole genome shotgun (WGS) entry which is preliminary data.</text>
</comment>
<dbReference type="SUPFAM" id="SSF47874">
    <property type="entry name" value="Annexin"/>
    <property type="match status" value="1"/>
</dbReference>
<dbReference type="FunFam" id="1.10.220.10:FF:000002">
    <property type="entry name" value="Annexin"/>
    <property type="match status" value="1"/>
</dbReference>
<keyword evidence="2 6" id="KW-0677">Repeat</keyword>
<reference evidence="8 9" key="1">
    <citation type="submission" date="2020-08" db="EMBL/GenBank/DDBJ databases">
        <title>Aphidius gifuensis genome sequencing and assembly.</title>
        <authorList>
            <person name="Du Z."/>
        </authorList>
    </citation>
    <scope>NUCLEOTIDE SEQUENCE [LARGE SCALE GENOMIC DNA]</scope>
    <source>
        <strain evidence="8">YNYX2018</strain>
        <tissue evidence="8">Adults</tissue>
    </source>
</reference>
<keyword evidence="4 6" id="KW-0041">Annexin</keyword>
<accession>A0A834Y5G4</accession>
<comment type="domain">
    <text evidence="6">A pair of annexin repeats may form one binding site for calcium and phospholipid.</text>
</comment>
<dbReference type="PROSITE" id="PS00223">
    <property type="entry name" value="ANNEXIN_1"/>
    <property type="match status" value="1"/>
</dbReference>
<feature type="compositionally biased region" description="Low complexity" evidence="7">
    <location>
        <begin position="99"/>
        <end position="119"/>
    </location>
</feature>
<evidence type="ECO:0000256" key="1">
    <source>
        <dbReference type="ARBA" id="ARBA00007831"/>
    </source>
</evidence>
<gene>
    <name evidence="8" type="ORF">HCN44_009973</name>
</gene>
<evidence type="ECO:0000313" key="8">
    <source>
        <dbReference type="EMBL" id="KAF7998451.1"/>
    </source>
</evidence>
<dbReference type="Pfam" id="PF00191">
    <property type="entry name" value="Annexin"/>
    <property type="match status" value="4"/>
</dbReference>
<dbReference type="OrthoDB" id="37886at2759"/>
<evidence type="ECO:0000256" key="7">
    <source>
        <dbReference type="SAM" id="MobiDB-lite"/>
    </source>
</evidence>
<evidence type="ECO:0000256" key="2">
    <source>
        <dbReference type="ARBA" id="ARBA00022737"/>
    </source>
</evidence>
<evidence type="ECO:0000313" key="9">
    <source>
        <dbReference type="Proteomes" id="UP000639338"/>
    </source>
</evidence>
<dbReference type="EMBL" id="JACMRX010000001">
    <property type="protein sequence ID" value="KAF7998451.1"/>
    <property type="molecule type" value="Genomic_DNA"/>
</dbReference>
<proteinExistence type="inferred from homology"/>
<dbReference type="Gene3D" id="1.10.220.10">
    <property type="entry name" value="Annexin"/>
    <property type="match status" value="4"/>
</dbReference>
<dbReference type="FunFam" id="1.10.220.10:FF:000004">
    <property type="entry name" value="Annexin"/>
    <property type="match status" value="1"/>
</dbReference>
<dbReference type="GO" id="GO:0005634">
    <property type="term" value="C:nucleus"/>
    <property type="evidence" value="ECO:0007669"/>
    <property type="project" value="TreeGrafter"/>
</dbReference>
<keyword evidence="5 6" id="KW-0111">Calcium/phospholipid-binding</keyword>
<keyword evidence="3 6" id="KW-0106">Calcium</keyword>
<dbReference type="AlphaFoldDB" id="A0A834Y5G4"/>
<dbReference type="InterPro" id="IPR018502">
    <property type="entry name" value="Annexin_repeat"/>
</dbReference>
<sequence length="498" mass="54744">MNGYGYGQGPPQGQNPSGMPCPFGDQSVGGMPMPMPTQATPYPNQPGIYPNLTAPLPYPNNSAPYPTHQPAPYPGQPSQTQSTPYGNYPSAYPPQATSYPGQAMAQPPQQAYPPQASYQGHNSAVPNPMAQTAPFNPMYAVQPTAPTACSRSSSEYNHAPPVNYHNSTSSCRVAPLTTNTQIVVKLTPTVLHNPNFNAVNDAEVLRKAMKGFGTDEKTIISILSNRNNQHRQIIANSFKTLYGKDLIKDLKSELSGRFEDLIVAMMTPIIDYYVKEIHDSMSGIGTDEDVLITILCTLKNQDIHQICASYKKKYGKSLESDIRGDTSGHFERLLVSLCNGQRDESGHTDINAARSDATRLHSAGVGRLGTDESEFNSILAQRNVHQLKLIFQEYSKLCGHDISTAIDREFSGHIKKALLTIVECVKDSPLYFAKQLNKSMSGIGTEDRKLIFICVTRSEVDMGDIKKAFHQKYGKTLEKRISEDTSGDYKKCLIELIS</sequence>
<dbReference type="FunFam" id="1.10.220.10:FF:000010">
    <property type="entry name" value="Annexin"/>
    <property type="match status" value="1"/>
</dbReference>
<feature type="region of interest" description="Disordered" evidence="7">
    <location>
        <begin position="1"/>
        <end position="126"/>
    </location>
</feature>
<dbReference type="InterPro" id="IPR018252">
    <property type="entry name" value="Annexin_repeat_CS"/>
</dbReference>
<dbReference type="FunFam" id="1.10.220.10:FF:000001">
    <property type="entry name" value="Annexin"/>
    <property type="match status" value="1"/>
</dbReference>
<protein>
    <recommendedName>
        <fullName evidence="6">Annexin</fullName>
    </recommendedName>
</protein>
<evidence type="ECO:0000256" key="6">
    <source>
        <dbReference type="RuleBase" id="RU003540"/>
    </source>
</evidence>
<dbReference type="PRINTS" id="PR00196">
    <property type="entry name" value="ANNEXIN"/>
</dbReference>
<dbReference type="GO" id="GO:0012506">
    <property type="term" value="C:vesicle membrane"/>
    <property type="evidence" value="ECO:0007669"/>
    <property type="project" value="TreeGrafter"/>
</dbReference>
<dbReference type="GO" id="GO:0001786">
    <property type="term" value="F:phosphatidylserine binding"/>
    <property type="evidence" value="ECO:0007669"/>
    <property type="project" value="TreeGrafter"/>
</dbReference>
<dbReference type="PROSITE" id="PS51897">
    <property type="entry name" value="ANNEXIN_2"/>
    <property type="match status" value="4"/>
</dbReference>
<dbReference type="InterPro" id="IPR001464">
    <property type="entry name" value="Annexin"/>
</dbReference>
<evidence type="ECO:0000256" key="5">
    <source>
        <dbReference type="ARBA" id="ARBA00023302"/>
    </source>
</evidence>
<dbReference type="GO" id="GO:0005544">
    <property type="term" value="F:calcium-dependent phospholipid binding"/>
    <property type="evidence" value="ECO:0007669"/>
    <property type="project" value="UniProtKB-KW"/>
</dbReference>
<name>A0A834Y5G4_APHGI</name>
<dbReference type="GO" id="GO:0005737">
    <property type="term" value="C:cytoplasm"/>
    <property type="evidence" value="ECO:0007669"/>
    <property type="project" value="TreeGrafter"/>
</dbReference>
<keyword evidence="9" id="KW-1185">Reference proteome</keyword>